<feature type="transmembrane region" description="Helical" evidence="5">
    <location>
        <begin position="68"/>
        <end position="86"/>
    </location>
</feature>
<evidence type="ECO:0000256" key="5">
    <source>
        <dbReference type="SAM" id="Phobius"/>
    </source>
</evidence>
<dbReference type="Proteomes" id="UP000272528">
    <property type="component" value="Chromosome"/>
</dbReference>
<reference evidence="7" key="1">
    <citation type="submission" date="2018-12" db="EMBL/GenBank/DDBJ databases">
        <title>Genome sequence of Peanibacillus sp.</title>
        <authorList>
            <person name="Subramani G."/>
            <person name="Srinivasan S."/>
            <person name="Kim M.K."/>
        </authorList>
    </citation>
    <scope>NUCLEOTIDE SEQUENCE [LARGE SCALE GENOMIC DNA]</scope>
    <source>
        <strain evidence="7">18JY67-1</strain>
    </source>
</reference>
<feature type="transmembrane region" description="Helical" evidence="5">
    <location>
        <begin position="150"/>
        <end position="170"/>
    </location>
</feature>
<dbReference type="KEGG" id="palb:EJC50_06745"/>
<dbReference type="RefSeq" id="WP_126013918.1">
    <property type="nucleotide sequence ID" value="NZ_CP034437.1"/>
</dbReference>
<dbReference type="InterPro" id="IPR003810">
    <property type="entry name" value="Mntp/YtaF"/>
</dbReference>
<sequence>MAQKMHWLSIAVIGIAANLDNLGIGLSFGSRSIRVPISSNLLIAIISAFSTYLTMTIGKYLSHLITPSLGNVIGGLVIIVLGIWGLRSIYLRSIHNDTGILAKMNGIAVTSDRDANHVISWGESISLAFGLSLNCIATCLGAGASGVSPTLTAISIGLFSLLSIGIGVRFGKQMAKSWLGKYAEVIGCMFLIMIGCYEIIL</sequence>
<evidence type="ECO:0000313" key="7">
    <source>
        <dbReference type="Proteomes" id="UP000272528"/>
    </source>
</evidence>
<evidence type="ECO:0000256" key="2">
    <source>
        <dbReference type="ARBA" id="ARBA00022692"/>
    </source>
</evidence>
<dbReference type="OrthoDB" id="1679205at2"/>
<keyword evidence="1" id="KW-1003">Cell membrane</keyword>
<dbReference type="PANTHER" id="PTHR35529:SF2">
    <property type="entry name" value="SPORULATION PROTEIN YTAF-RELATED"/>
    <property type="match status" value="1"/>
</dbReference>
<gene>
    <name evidence="6" type="ORF">EJC50_06745</name>
</gene>
<name>A0A3S9A0V6_9BACL</name>
<evidence type="ECO:0000256" key="1">
    <source>
        <dbReference type="ARBA" id="ARBA00022475"/>
    </source>
</evidence>
<organism evidence="6 7">
    <name type="scientific">Paenibacillus albus</name>
    <dbReference type="NCBI Taxonomy" id="2495582"/>
    <lineage>
        <taxon>Bacteria</taxon>
        <taxon>Bacillati</taxon>
        <taxon>Bacillota</taxon>
        <taxon>Bacilli</taxon>
        <taxon>Bacillales</taxon>
        <taxon>Paenibacillaceae</taxon>
        <taxon>Paenibacillus</taxon>
    </lineage>
</organism>
<feature type="transmembrane region" description="Helical" evidence="5">
    <location>
        <begin position="41"/>
        <end position="62"/>
    </location>
</feature>
<keyword evidence="4 5" id="KW-0472">Membrane</keyword>
<accession>A0A3S9A0V6</accession>
<keyword evidence="7" id="KW-1185">Reference proteome</keyword>
<feature type="transmembrane region" description="Helical" evidence="5">
    <location>
        <begin position="182"/>
        <end position="200"/>
    </location>
</feature>
<dbReference type="AlphaFoldDB" id="A0A3S9A0V6"/>
<evidence type="ECO:0000256" key="3">
    <source>
        <dbReference type="ARBA" id="ARBA00022989"/>
    </source>
</evidence>
<feature type="transmembrane region" description="Helical" evidence="5">
    <location>
        <begin position="6"/>
        <end position="29"/>
    </location>
</feature>
<evidence type="ECO:0000313" key="6">
    <source>
        <dbReference type="EMBL" id="AZN39390.1"/>
    </source>
</evidence>
<keyword evidence="2 5" id="KW-0812">Transmembrane</keyword>
<dbReference type="Pfam" id="PF02659">
    <property type="entry name" value="Mntp"/>
    <property type="match status" value="2"/>
</dbReference>
<proteinExistence type="predicted"/>
<evidence type="ECO:0000256" key="4">
    <source>
        <dbReference type="ARBA" id="ARBA00023136"/>
    </source>
</evidence>
<dbReference type="EMBL" id="CP034437">
    <property type="protein sequence ID" value="AZN39390.1"/>
    <property type="molecule type" value="Genomic_DNA"/>
</dbReference>
<protein>
    <submittedName>
        <fullName evidence="6">Sporulation membrane protein YtaF</fullName>
    </submittedName>
</protein>
<dbReference type="PANTHER" id="PTHR35529">
    <property type="entry name" value="MANGANESE EFFLUX PUMP MNTP-RELATED"/>
    <property type="match status" value="1"/>
</dbReference>
<keyword evidence="3 5" id="KW-1133">Transmembrane helix</keyword>